<feature type="compositionally biased region" description="Low complexity" evidence="10">
    <location>
        <begin position="609"/>
        <end position="622"/>
    </location>
</feature>
<feature type="compositionally biased region" description="Low complexity" evidence="10">
    <location>
        <begin position="638"/>
        <end position="654"/>
    </location>
</feature>
<keyword evidence="2" id="KW-0433">Leucine-rich repeat</keyword>
<dbReference type="AlphaFoldDB" id="A0A3L6PJ33"/>
<keyword evidence="8" id="KW-0675">Receptor</keyword>
<dbReference type="SUPFAM" id="SSF52058">
    <property type="entry name" value="L domain-like"/>
    <property type="match status" value="1"/>
</dbReference>
<comment type="subcellular location">
    <subcellularLocation>
        <location evidence="1">Cell membrane</location>
        <topology evidence="1">Single-pass membrane protein</topology>
    </subcellularLocation>
</comment>
<feature type="chain" id="PRO_5017998207" evidence="11">
    <location>
        <begin position="23"/>
        <end position="719"/>
    </location>
</feature>
<dbReference type="OrthoDB" id="759971at2759"/>
<evidence type="ECO:0000259" key="12">
    <source>
        <dbReference type="Pfam" id="PF08263"/>
    </source>
</evidence>
<evidence type="ECO:0000313" key="14">
    <source>
        <dbReference type="Proteomes" id="UP000275267"/>
    </source>
</evidence>
<dbReference type="InterPro" id="IPR001611">
    <property type="entry name" value="Leu-rich_rpt"/>
</dbReference>
<dbReference type="Gene3D" id="3.80.10.10">
    <property type="entry name" value="Ribonuclease Inhibitor"/>
    <property type="match status" value="3"/>
</dbReference>
<comment type="caution">
    <text evidence="13">The sequence shown here is derived from an EMBL/GenBank/DDBJ whole genome shotgun (WGS) entry which is preliminary data.</text>
</comment>
<dbReference type="Proteomes" id="UP000275267">
    <property type="component" value="Unassembled WGS sequence"/>
</dbReference>
<evidence type="ECO:0000256" key="2">
    <source>
        <dbReference type="ARBA" id="ARBA00022614"/>
    </source>
</evidence>
<evidence type="ECO:0000256" key="1">
    <source>
        <dbReference type="ARBA" id="ARBA00004162"/>
    </source>
</evidence>
<evidence type="ECO:0000256" key="8">
    <source>
        <dbReference type="ARBA" id="ARBA00023170"/>
    </source>
</evidence>
<keyword evidence="5" id="KW-0677">Repeat</keyword>
<keyword evidence="6" id="KW-1133">Transmembrane helix</keyword>
<dbReference type="Pfam" id="PF13855">
    <property type="entry name" value="LRR_8"/>
    <property type="match status" value="1"/>
</dbReference>
<dbReference type="InterPro" id="IPR003591">
    <property type="entry name" value="Leu-rich_rpt_typical-subtyp"/>
</dbReference>
<dbReference type="GO" id="GO:0005886">
    <property type="term" value="C:plasma membrane"/>
    <property type="evidence" value="ECO:0007669"/>
    <property type="project" value="UniProtKB-SubCell"/>
</dbReference>
<proteinExistence type="predicted"/>
<feature type="compositionally biased region" description="Low complexity" evidence="10">
    <location>
        <begin position="590"/>
        <end position="602"/>
    </location>
</feature>
<keyword evidence="14" id="KW-1185">Reference proteome</keyword>
<feature type="region of interest" description="Disordered" evidence="10">
    <location>
        <begin position="687"/>
        <end position="719"/>
    </location>
</feature>
<reference evidence="14" key="1">
    <citation type="journal article" date="2019" name="Nat. Commun.">
        <title>The genome of broomcorn millet.</title>
        <authorList>
            <person name="Zou C."/>
            <person name="Miki D."/>
            <person name="Li D."/>
            <person name="Tang Q."/>
            <person name="Xiao L."/>
            <person name="Rajput S."/>
            <person name="Deng P."/>
            <person name="Jia W."/>
            <person name="Huang R."/>
            <person name="Zhang M."/>
            <person name="Sun Y."/>
            <person name="Hu J."/>
            <person name="Fu X."/>
            <person name="Schnable P.S."/>
            <person name="Li F."/>
            <person name="Zhang H."/>
            <person name="Feng B."/>
            <person name="Zhu X."/>
            <person name="Liu R."/>
            <person name="Schnable J.C."/>
            <person name="Zhu J.-K."/>
            <person name="Zhang H."/>
        </authorList>
    </citation>
    <scope>NUCLEOTIDE SEQUENCE [LARGE SCALE GENOMIC DNA]</scope>
</reference>
<dbReference type="EMBL" id="PQIB02000017">
    <property type="protein sequence ID" value="RLM58811.1"/>
    <property type="molecule type" value="Genomic_DNA"/>
</dbReference>
<evidence type="ECO:0000256" key="3">
    <source>
        <dbReference type="ARBA" id="ARBA00022692"/>
    </source>
</evidence>
<keyword evidence="7" id="KW-0472">Membrane</keyword>
<dbReference type="PANTHER" id="PTHR27000:SF191">
    <property type="entry name" value="PROTEIN KINASE DOMAIN-CONTAINING PROTEIN"/>
    <property type="match status" value="1"/>
</dbReference>
<dbReference type="FunFam" id="3.80.10.10:FF:000544">
    <property type="entry name" value="Leucine-rich repeat receptor-like serine/threonine-protein kinase BAM3"/>
    <property type="match status" value="1"/>
</dbReference>
<dbReference type="SMART" id="SM00369">
    <property type="entry name" value="LRR_TYP"/>
    <property type="match status" value="5"/>
</dbReference>
<feature type="region of interest" description="Disordered" evidence="10">
    <location>
        <begin position="528"/>
        <end position="654"/>
    </location>
</feature>
<keyword evidence="9" id="KW-0325">Glycoprotein</keyword>
<evidence type="ECO:0000256" key="5">
    <source>
        <dbReference type="ARBA" id="ARBA00022737"/>
    </source>
</evidence>
<dbReference type="FunFam" id="3.80.10.10:FF:000371">
    <property type="entry name" value="Leucine-rich repeat receptor-like serine/threonine-protein kinase BAM3"/>
    <property type="match status" value="1"/>
</dbReference>
<evidence type="ECO:0000256" key="4">
    <source>
        <dbReference type="ARBA" id="ARBA00022729"/>
    </source>
</evidence>
<feature type="domain" description="Leucine-rich repeat-containing N-terminal plant-type" evidence="12">
    <location>
        <begin position="34"/>
        <end position="71"/>
    </location>
</feature>
<protein>
    <submittedName>
        <fullName evidence="13">Leucine-rich repeat receptor-like protein kinase family protein</fullName>
    </submittedName>
</protein>
<feature type="signal peptide" evidence="11">
    <location>
        <begin position="1"/>
        <end position="22"/>
    </location>
</feature>
<dbReference type="Pfam" id="PF00560">
    <property type="entry name" value="LRR_1"/>
    <property type="match status" value="3"/>
</dbReference>
<evidence type="ECO:0000256" key="9">
    <source>
        <dbReference type="ARBA" id="ARBA00023180"/>
    </source>
</evidence>
<dbReference type="STRING" id="4540.A0A3L6PJ33"/>
<evidence type="ECO:0000256" key="6">
    <source>
        <dbReference type="ARBA" id="ARBA00022989"/>
    </source>
</evidence>
<organism evidence="13 14">
    <name type="scientific">Panicum miliaceum</name>
    <name type="common">Proso millet</name>
    <name type="synonym">Broomcorn millet</name>
    <dbReference type="NCBI Taxonomy" id="4540"/>
    <lineage>
        <taxon>Eukaryota</taxon>
        <taxon>Viridiplantae</taxon>
        <taxon>Streptophyta</taxon>
        <taxon>Embryophyta</taxon>
        <taxon>Tracheophyta</taxon>
        <taxon>Spermatophyta</taxon>
        <taxon>Magnoliopsida</taxon>
        <taxon>Liliopsida</taxon>
        <taxon>Poales</taxon>
        <taxon>Poaceae</taxon>
        <taxon>PACMAD clade</taxon>
        <taxon>Panicoideae</taxon>
        <taxon>Panicodae</taxon>
        <taxon>Paniceae</taxon>
        <taxon>Panicinae</taxon>
        <taxon>Panicum</taxon>
        <taxon>Panicum sect. Panicum</taxon>
    </lineage>
</organism>
<feature type="compositionally biased region" description="Basic residues" evidence="10">
    <location>
        <begin position="541"/>
        <end position="553"/>
    </location>
</feature>
<accession>A0A3L6PJ33</accession>
<name>A0A3L6PJ33_PANMI</name>
<dbReference type="PANTHER" id="PTHR27000">
    <property type="entry name" value="LEUCINE-RICH REPEAT RECEPTOR-LIKE PROTEIN KINASE FAMILY PROTEIN-RELATED"/>
    <property type="match status" value="1"/>
</dbReference>
<gene>
    <name evidence="13" type="ORF">C2845_PM18G03970</name>
</gene>
<evidence type="ECO:0000313" key="13">
    <source>
        <dbReference type="EMBL" id="RLM58811.1"/>
    </source>
</evidence>
<evidence type="ECO:0000256" key="10">
    <source>
        <dbReference type="SAM" id="MobiDB-lite"/>
    </source>
</evidence>
<dbReference type="InterPro" id="IPR032675">
    <property type="entry name" value="LRR_dom_sf"/>
</dbReference>
<dbReference type="FunFam" id="3.80.10.10:FF:001002">
    <property type="entry name" value="Probably inactive leucine-rich repeat receptor-like protein kinase IMK2"/>
    <property type="match status" value="1"/>
</dbReference>
<evidence type="ECO:0000256" key="7">
    <source>
        <dbReference type="ARBA" id="ARBA00023136"/>
    </source>
</evidence>
<dbReference type="GO" id="GO:0016301">
    <property type="term" value="F:kinase activity"/>
    <property type="evidence" value="ECO:0007669"/>
    <property type="project" value="UniProtKB-KW"/>
</dbReference>
<keyword evidence="3" id="KW-0812">Transmembrane</keyword>
<dbReference type="InterPro" id="IPR013210">
    <property type="entry name" value="LRR_N_plant-typ"/>
</dbReference>
<keyword evidence="4 11" id="KW-0732">Signal</keyword>
<sequence>MRALPPLLLLLLLHFALLPADAVADGNGGDLRGDAVALLALKAALNCRPQALRSWAAGNAGAVCAWTGVRCAGGRVVAVDLANMNVSSGEAVSVRVVGLDALESLSLAGNGIAGAVSASALPALRHVNVSGNQLGGGLDGWDFASLPALEVFDAYDNNFSAPLPLGVAALPRLRYLDLGGNYFTGEIPAAYGGMPAVEYLSLNGNNLQGRIPPELGNLTTLRELYLGELHTAILMNNFLFGPIPGSLGSCASLTRVRLGQNYLNGSIPAGLLYLPRLNLLELQNNMLSGAVPPNPSPSASSSQLAQLNLSNNLLSGPLPSTLANLTALQTLLASNNRLAGAVPPEVGALRRLVKLDLSGNELSGPVPAAVGQCGELTYLDLSRNNLSGPIPEAIAGFRVLNYLNLSRNLLEDAIPAAIGAMGSLTAADFSYNDLSGQLPDTGQLGYLNATAFAGNPGLCGAVLGRPCNYTTGGAGGGSAASASAGGTRRAGAGELKLVLALGLLACSGASAGRIRTYTYMAAAASRVAGHQPRHVSAAAGRRARGRKRPKRGPLVRLGGEKRGRRTRAPNNSRRGTPAGGDGDGDWTTRAWASAAAAGSGVAMPSLPQRARAGTVARSSSAGRRVRPATRQPWKPRIGRAGQQPGRGRGTVPRGAAAVGAGRACLYPAAGVAGGGGLGLAWRVKPEQAAGHRHGQAGDAPQRSSIELAPGSKTPSMAKA</sequence>
<evidence type="ECO:0000256" key="11">
    <source>
        <dbReference type="SAM" id="SignalP"/>
    </source>
</evidence>
<dbReference type="Pfam" id="PF08263">
    <property type="entry name" value="LRRNT_2"/>
    <property type="match status" value="1"/>
</dbReference>